<dbReference type="RefSeq" id="WP_263711945.1">
    <property type="nucleotide sequence ID" value="NZ_JAOWKX010000003.1"/>
</dbReference>
<dbReference type="Pfam" id="PF00753">
    <property type="entry name" value="Lactamase_B"/>
    <property type="match status" value="1"/>
</dbReference>
<evidence type="ECO:0000313" key="5">
    <source>
        <dbReference type="Proteomes" id="UP001652504"/>
    </source>
</evidence>
<dbReference type="SUPFAM" id="SSF56281">
    <property type="entry name" value="Metallo-hydrolase/oxidoreductase"/>
    <property type="match status" value="1"/>
</dbReference>
<dbReference type="Gene3D" id="3.60.15.10">
    <property type="entry name" value="Ribonuclease Z/Hydroxyacylglutathione hydrolase-like"/>
    <property type="match status" value="1"/>
</dbReference>
<comment type="similarity">
    <text evidence="1">Belongs to the metallo-beta-lactamase superfamily. Class-B beta-lactamase family.</text>
</comment>
<proteinExistence type="inferred from homology"/>
<feature type="signal peptide" evidence="2">
    <location>
        <begin position="1"/>
        <end position="22"/>
    </location>
</feature>
<evidence type="ECO:0000313" key="4">
    <source>
        <dbReference type="EMBL" id="MCV2884668.1"/>
    </source>
</evidence>
<dbReference type="Proteomes" id="UP001652504">
    <property type="component" value="Unassembled WGS sequence"/>
</dbReference>
<evidence type="ECO:0000256" key="1">
    <source>
        <dbReference type="ARBA" id="ARBA00005250"/>
    </source>
</evidence>
<accession>A0ABT3A7T8</accession>
<dbReference type="InterPro" id="IPR050855">
    <property type="entry name" value="NDM-1-like"/>
</dbReference>
<protein>
    <submittedName>
        <fullName evidence="4">MBL fold metallo-hydrolase</fullName>
    </submittedName>
</protein>
<evidence type="ECO:0000259" key="3">
    <source>
        <dbReference type="SMART" id="SM00849"/>
    </source>
</evidence>
<dbReference type="EMBL" id="JAOWKX010000003">
    <property type="protein sequence ID" value="MCV2884668.1"/>
    <property type="molecule type" value="Genomic_DNA"/>
</dbReference>
<organism evidence="4 5">
    <name type="scientific">Fluctibacter corallii</name>
    <dbReference type="NCBI Taxonomy" id="2984329"/>
    <lineage>
        <taxon>Bacteria</taxon>
        <taxon>Pseudomonadati</taxon>
        <taxon>Pseudomonadota</taxon>
        <taxon>Gammaproteobacteria</taxon>
        <taxon>Alteromonadales</taxon>
        <taxon>Alteromonadaceae</taxon>
        <taxon>Fluctibacter</taxon>
    </lineage>
</organism>
<keyword evidence="2" id="KW-0732">Signal</keyword>
<sequence length="283" mass="31265">MKKLTQFSAMFLATSIAFSSFSDDRFADAKVETVHVKGNIHMLTGPGGNIGVTVGEDGTLIIDDKYAPLGDKIEQALATLSDAKLRYVINTHYHGDHTGSNAHMHDKGATIFAHHNVRKRLANNQELTKADLPVVTYADGIKIHVNGDTLDIKHLPTGHTDGDSWIVFESANVVHTGDLFFKDRFPYIDKGAGGTVEGYINNVEMMLSHIDDSTKIIPGHGSLANKAELQAFVDMIKATNQEVQQRKSQGESVDEIIASGLDKKWASWSWQFITEEKWIKTLF</sequence>
<dbReference type="InterPro" id="IPR001279">
    <property type="entry name" value="Metallo-B-lactamas"/>
</dbReference>
<comment type="caution">
    <text evidence="4">The sequence shown here is derived from an EMBL/GenBank/DDBJ whole genome shotgun (WGS) entry which is preliminary data.</text>
</comment>
<dbReference type="PANTHER" id="PTHR42951">
    <property type="entry name" value="METALLO-BETA-LACTAMASE DOMAIN-CONTAINING"/>
    <property type="match status" value="1"/>
</dbReference>
<feature type="chain" id="PRO_5045052831" evidence="2">
    <location>
        <begin position="23"/>
        <end position="283"/>
    </location>
</feature>
<feature type="domain" description="Metallo-beta-lactamase" evidence="3">
    <location>
        <begin position="47"/>
        <end position="220"/>
    </location>
</feature>
<dbReference type="PANTHER" id="PTHR42951:SF4">
    <property type="entry name" value="ACYL-COENZYME A THIOESTERASE MBLAC2"/>
    <property type="match status" value="1"/>
</dbReference>
<evidence type="ECO:0000256" key="2">
    <source>
        <dbReference type="SAM" id="SignalP"/>
    </source>
</evidence>
<keyword evidence="5" id="KW-1185">Reference proteome</keyword>
<dbReference type="CDD" id="cd16282">
    <property type="entry name" value="metallo-hydrolase-like_MBL-fold"/>
    <property type="match status" value="1"/>
</dbReference>
<dbReference type="SMART" id="SM00849">
    <property type="entry name" value="Lactamase_B"/>
    <property type="match status" value="1"/>
</dbReference>
<name>A0ABT3A7T8_9ALTE</name>
<dbReference type="InterPro" id="IPR036866">
    <property type="entry name" value="RibonucZ/Hydroxyglut_hydro"/>
</dbReference>
<reference evidence="4 5" key="1">
    <citation type="submission" date="2022-10" db="EMBL/GenBank/DDBJ databases">
        <title>Aestuariibacter sp. AA17 isolated from Montipora capitata coral fragment.</title>
        <authorList>
            <person name="Emsley S.A."/>
            <person name="Pfannmuller K.M."/>
            <person name="Loughran R.M."/>
            <person name="Shlafstein M."/>
            <person name="Papke E."/>
            <person name="Saw J.H."/>
            <person name="Ushijima B."/>
            <person name="Videau P."/>
        </authorList>
    </citation>
    <scope>NUCLEOTIDE SEQUENCE [LARGE SCALE GENOMIC DNA]</scope>
    <source>
        <strain evidence="4 5">AA17</strain>
    </source>
</reference>
<gene>
    <name evidence="4" type="ORF">OE749_08165</name>
</gene>